<dbReference type="Gene3D" id="3.20.20.80">
    <property type="entry name" value="Glycosidases"/>
    <property type="match status" value="1"/>
</dbReference>
<dbReference type="InterPro" id="IPR017853">
    <property type="entry name" value="GH"/>
</dbReference>
<keyword evidence="3" id="KW-1185">Reference proteome</keyword>
<dbReference type="Proteomes" id="UP000703038">
    <property type="component" value="Unassembled WGS sequence"/>
</dbReference>
<evidence type="ECO:0000313" key="3">
    <source>
        <dbReference type="Proteomes" id="UP000703038"/>
    </source>
</evidence>
<name>A0ABS2KWB2_9NOCA</name>
<accession>A0ABS2KWB2</accession>
<organism evidence="2 3">
    <name type="scientific">Rhodococcoides corynebacterioides</name>
    <dbReference type="NCBI Taxonomy" id="53972"/>
    <lineage>
        <taxon>Bacteria</taxon>
        <taxon>Bacillati</taxon>
        <taxon>Actinomycetota</taxon>
        <taxon>Actinomycetes</taxon>
        <taxon>Mycobacteriales</taxon>
        <taxon>Nocardiaceae</taxon>
        <taxon>Rhodococcoides</taxon>
    </lineage>
</organism>
<evidence type="ECO:0008006" key="4">
    <source>
        <dbReference type="Google" id="ProtNLM"/>
    </source>
</evidence>
<evidence type="ECO:0000313" key="2">
    <source>
        <dbReference type="EMBL" id="MBM7416234.1"/>
    </source>
</evidence>
<reference evidence="2 3" key="1">
    <citation type="submission" date="2021-01" db="EMBL/GenBank/DDBJ databases">
        <title>Genomics of switchgrass bacterial isolates.</title>
        <authorList>
            <person name="Shade A."/>
        </authorList>
    </citation>
    <scope>NUCLEOTIDE SEQUENCE [LARGE SCALE GENOMIC DNA]</scope>
    <source>
        <strain evidence="2 3">PvP111</strain>
    </source>
</reference>
<dbReference type="EMBL" id="JAFBBK010000001">
    <property type="protein sequence ID" value="MBM7416234.1"/>
    <property type="molecule type" value="Genomic_DNA"/>
</dbReference>
<dbReference type="SUPFAM" id="SSF51445">
    <property type="entry name" value="(Trans)glycosidases"/>
    <property type="match status" value="1"/>
</dbReference>
<evidence type="ECO:0000256" key="1">
    <source>
        <dbReference type="SAM" id="SignalP"/>
    </source>
</evidence>
<gene>
    <name evidence="2" type="ORF">JOE42_002967</name>
</gene>
<feature type="signal peptide" evidence="1">
    <location>
        <begin position="1"/>
        <end position="24"/>
    </location>
</feature>
<keyword evidence="1" id="KW-0732">Signal</keyword>
<protein>
    <recommendedName>
        <fullName evidence="4">Beta-mannosidase</fullName>
    </recommendedName>
</protein>
<comment type="caution">
    <text evidence="2">The sequence shown here is derived from an EMBL/GenBank/DDBJ whole genome shotgun (WGS) entry which is preliminary data.</text>
</comment>
<dbReference type="RefSeq" id="WP_204869081.1">
    <property type="nucleotide sequence ID" value="NZ_JAFBBK010000001.1"/>
</dbReference>
<sequence length="369" mass="39323">MSSAGAVLRAAVVVVLLLTSCAQAVPSVAAPPRTAARVAASADGLTLDGRPWWPSGFNAYQLATDWSVNQGCGAMVDLDRYFAALPPRSVTRFDAFQALAIDGTTGTLNFAPMDAVMDAARTHGQLVIPVLAAQDGACEDEQFKDRYWYAEGWRDVADARAVVSFEEWVTRAVDRWRGDAALAAWEVVGEPEPGVCGESCDWTDRTCPADAASVLRRFVDDTGALVRSLDASTPITAGLTGGGQCGTQGDEYRDIAASPYVDIVQYHDYGADGVPLPGDRWNGLERRLVQASEMGKPLLVGEIGQNAGSCSSLDHRVENIETKVAGQRAAGTAGFLLWAFVPDPRPGECTFDIGYDDPLWSTVTRLGSG</sequence>
<proteinExistence type="predicted"/>
<feature type="chain" id="PRO_5046345944" description="Beta-mannosidase" evidence="1">
    <location>
        <begin position="25"/>
        <end position="369"/>
    </location>
</feature>